<dbReference type="PROSITE" id="PS50893">
    <property type="entry name" value="ABC_TRANSPORTER_2"/>
    <property type="match status" value="1"/>
</dbReference>
<evidence type="ECO:0000313" key="4">
    <source>
        <dbReference type="EMBL" id="CAB4937916.1"/>
    </source>
</evidence>
<dbReference type="Pfam" id="PF00005">
    <property type="entry name" value="ABC_tran"/>
    <property type="match status" value="1"/>
</dbReference>
<dbReference type="AlphaFoldDB" id="A0A6J7J475"/>
<dbReference type="InterPro" id="IPR003593">
    <property type="entry name" value="AAA+_ATPase"/>
</dbReference>
<sequence length="281" mass="30083">MAEEAKWAADSSGALEVTLVDERSEELANPRTPALRVTGAWKLFGHVTALADVSLDAYPGEILAVVGDNGAGKSTLVKSMSGVYRLDRGQISVDGRDIARADPRLMGRLGLSTVFQDLALVETLDVATNMYLGQPLLRWGILQQKSAMWDGAADTLRDLGVRLPSVRIPIGELSGGQRQSVAIARAVLANNPILLLDEPTAALGVRETAQVANILQQLRARGKAIIVVSHDLEFVFHNADRVQVMRLGAVQGVRSIKDTTREEVISLITGLKSDDNDGGAS</sequence>
<name>A0A6J7J475_9ZZZZ</name>
<feature type="domain" description="ABC transporter" evidence="3">
    <location>
        <begin position="35"/>
        <end position="272"/>
    </location>
</feature>
<proteinExistence type="predicted"/>
<accession>A0A6J7J475</accession>
<dbReference type="GO" id="GO:0016887">
    <property type="term" value="F:ATP hydrolysis activity"/>
    <property type="evidence" value="ECO:0007669"/>
    <property type="project" value="InterPro"/>
</dbReference>
<dbReference type="GO" id="GO:0005524">
    <property type="term" value="F:ATP binding"/>
    <property type="evidence" value="ECO:0007669"/>
    <property type="project" value="UniProtKB-KW"/>
</dbReference>
<dbReference type="PANTHER" id="PTHR43790">
    <property type="entry name" value="CARBOHYDRATE TRANSPORT ATP-BINDING PROTEIN MG119-RELATED"/>
    <property type="match status" value="1"/>
</dbReference>
<dbReference type="CDD" id="cd03216">
    <property type="entry name" value="ABC_Carb_Monos_I"/>
    <property type="match status" value="1"/>
</dbReference>
<dbReference type="Gene3D" id="3.40.50.300">
    <property type="entry name" value="P-loop containing nucleotide triphosphate hydrolases"/>
    <property type="match status" value="1"/>
</dbReference>
<keyword evidence="2" id="KW-0067">ATP-binding</keyword>
<dbReference type="InterPro" id="IPR003439">
    <property type="entry name" value="ABC_transporter-like_ATP-bd"/>
</dbReference>
<gene>
    <name evidence="4" type="ORF">UFOPK3720_01097</name>
</gene>
<dbReference type="InterPro" id="IPR027417">
    <property type="entry name" value="P-loop_NTPase"/>
</dbReference>
<dbReference type="SMART" id="SM00382">
    <property type="entry name" value="AAA"/>
    <property type="match status" value="1"/>
</dbReference>
<reference evidence="4" key="1">
    <citation type="submission" date="2020-05" db="EMBL/GenBank/DDBJ databases">
        <authorList>
            <person name="Chiriac C."/>
            <person name="Salcher M."/>
            <person name="Ghai R."/>
            <person name="Kavagutti S V."/>
        </authorList>
    </citation>
    <scope>NUCLEOTIDE SEQUENCE</scope>
</reference>
<evidence type="ECO:0000256" key="2">
    <source>
        <dbReference type="ARBA" id="ARBA00022840"/>
    </source>
</evidence>
<dbReference type="EMBL" id="CAFBNB010000209">
    <property type="protein sequence ID" value="CAB4937916.1"/>
    <property type="molecule type" value="Genomic_DNA"/>
</dbReference>
<protein>
    <submittedName>
        <fullName evidence="4">Unannotated protein</fullName>
    </submittedName>
</protein>
<organism evidence="4">
    <name type="scientific">freshwater metagenome</name>
    <dbReference type="NCBI Taxonomy" id="449393"/>
    <lineage>
        <taxon>unclassified sequences</taxon>
        <taxon>metagenomes</taxon>
        <taxon>ecological metagenomes</taxon>
    </lineage>
</organism>
<keyword evidence="1" id="KW-0547">Nucleotide-binding</keyword>
<dbReference type="InterPro" id="IPR050107">
    <property type="entry name" value="ABC_carbohydrate_import_ATPase"/>
</dbReference>
<dbReference type="SUPFAM" id="SSF52540">
    <property type="entry name" value="P-loop containing nucleoside triphosphate hydrolases"/>
    <property type="match status" value="1"/>
</dbReference>
<evidence type="ECO:0000259" key="3">
    <source>
        <dbReference type="PROSITE" id="PS50893"/>
    </source>
</evidence>
<dbReference type="PANTHER" id="PTHR43790:SF8">
    <property type="entry name" value="SUGAR ABC TRANSPORTER ATP-BINDING PROTEIN"/>
    <property type="match status" value="1"/>
</dbReference>
<evidence type="ECO:0000256" key="1">
    <source>
        <dbReference type="ARBA" id="ARBA00022741"/>
    </source>
</evidence>